<gene>
    <name evidence="2" type="ORF">HYFRA_00007959</name>
</gene>
<keyword evidence="1" id="KW-0812">Transmembrane</keyword>
<sequence>MSFLVEEIDFIVKFHFTPLNLIILVALFFLLKLVPRPERRQFCKDVALFVAPLLYIRILSNILKTLRPDTPLLSPILRWYRLSGVHHLPIVDVVASGIFVGIHSRRQWQRKLRWAIALGCAVFIFKVLGEEFPTLWKDSGNHLCYTVFPSHTRAQTFQIFDFRIVSGLWATRLLVIVLLRFHEHYFGLLEDAMDWALPERDIDGNRVIPASNREGNNAAPAPSPVGNEAAPARNVEIPHIALAQIPPPAYQSHGPPPPYMPRNLRQVERRSVNTIGIQTRSD</sequence>
<dbReference type="Proteomes" id="UP000696280">
    <property type="component" value="Unassembled WGS sequence"/>
</dbReference>
<evidence type="ECO:0000313" key="3">
    <source>
        <dbReference type="Proteomes" id="UP000696280"/>
    </source>
</evidence>
<keyword evidence="1" id="KW-0472">Membrane</keyword>
<reference evidence="2" key="1">
    <citation type="submission" date="2021-07" db="EMBL/GenBank/DDBJ databases">
        <authorList>
            <person name="Durling M."/>
        </authorList>
    </citation>
    <scope>NUCLEOTIDE SEQUENCE</scope>
</reference>
<evidence type="ECO:0000256" key="1">
    <source>
        <dbReference type="SAM" id="Phobius"/>
    </source>
</evidence>
<feature type="transmembrane region" description="Helical" evidence="1">
    <location>
        <begin position="83"/>
        <end position="100"/>
    </location>
</feature>
<keyword evidence="1" id="KW-1133">Transmembrane helix</keyword>
<name>A0A9N9KSH0_9HELO</name>
<organism evidence="2 3">
    <name type="scientific">Hymenoscyphus fraxineus</name>
    <dbReference type="NCBI Taxonomy" id="746836"/>
    <lineage>
        <taxon>Eukaryota</taxon>
        <taxon>Fungi</taxon>
        <taxon>Dikarya</taxon>
        <taxon>Ascomycota</taxon>
        <taxon>Pezizomycotina</taxon>
        <taxon>Leotiomycetes</taxon>
        <taxon>Helotiales</taxon>
        <taxon>Helotiaceae</taxon>
        <taxon>Hymenoscyphus</taxon>
    </lineage>
</organism>
<dbReference type="EMBL" id="CAJVRL010000041">
    <property type="protein sequence ID" value="CAG8951212.1"/>
    <property type="molecule type" value="Genomic_DNA"/>
</dbReference>
<accession>A0A9N9KSH0</accession>
<feature type="transmembrane region" description="Helical" evidence="1">
    <location>
        <begin position="12"/>
        <end position="34"/>
    </location>
</feature>
<feature type="transmembrane region" description="Helical" evidence="1">
    <location>
        <begin position="112"/>
        <end position="129"/>
    </location>
</feature>
<proteinExistence type="predicted"/>
<evidence type="ECO:0000313" key="2">
    <source>
        <dbReference type="EMBL" id="CAG8951212.1"/>
    </source>
</evidence>
<dbReference type="AlphaFoldDB" id="A0A9N9KSH0"/>
<feature type="transmembrane region" description="Helical" evidence="1">
    <location>
        <begin position="46"/>
        <end position="63"/>
    </location>
</feature>
<keyword evidence="3" id="KW-1185">Reference proteome</keyword>
<protein>
    <submittedName>
        <fullName evidence="2">Uncharacterized protein</fullName>
    </submittedName>
</protein>
<comment type="caution">
    <text evidence="2">The sequence shown here is derived from an EMBL/GenBank/DDBJ whole genome shotgun (WGS) entry which is preliminary data.</text>
</comment>